<evidence type="ECO:0000313" key="2">
    <source>
        <dbReference type="Proteomes" id="UP000219522"/>
    </source>
</evidence>
<organism evidence="1 2">
    <name type="scientific">Caballeronia arationis</name>
    <dbReference type="NCBI Taxonomy" id="1777142"/>
    <lineage>
        <taxon>Bacteria</taxon>
        <taxon>Pseudomonadati</taxon>
        <taxon>Pseudomonadota</taxon>
        <taxon>Betaproteobacteria</taxon>
        <taxon>Burkholderiales</taxon>
        <taxon>Burkholderiaceae</taxon>
        <taxon>Caballeronia</taxon>
    </lineage>
</organism>
<comment type="caution">
    <text evidence="1">The sequence shown here is derived from an EMBL/GenBank/DDBJ whole genome shotgun (WGS) entry which is preliminary data.</text>
</comment>
<name>A0A7Z7IE20_9BURK</name>
<evidence type="ECO:0000313" key="1">
    <source>
        <dbReference type="EMBL" id="SOE89058.1"/>
    </source>
</evidence>
<gene>
    <name evidence="1" type="ORF">SAMN05446927_7709</name>
</gene>
<keyword evidence="2" id="KW-1185">Reference proteome</keyword>
<proteinExistence type="predicted"/>
<reference evidence="1 2" key="1">
    <citation type="submission" date="2017-09" db="EMBL/GenBank/DDBJ databases">
        <authorList>
            <person name="Varghese N."/>
            <person name="Submissions S."/>
        </authorList>
    </citation>
    <scope>NUCLEOTIDE SEQUENCE [LARGE SCALE GENOMIC DNA]</scope>
    <source>
        <strain evidence="1 2">OK806</strain>
    </source>
</reference>
<sequence length="412" mass="45048">MLVSVLTGILMAAHKWTFASRFKRNAFGWRSSLPIQRLKEAVTEIRSAARSDRVLAAEGAVLLLEKLSPALEHVDSSSGALGGAVNRVIDALVPVIAAADVTHAVRQRWLERLFDALQDDRMPYIESLGEQWGTLCVAPELASQWADQLLPLVNHVLGAEGYNYFVGTVPCLSALYAAGRFDEVVDLANRDRLKFWWYRRWAVDSLVALGRPADALRLAEASRGLNAPESAIARACEAILLDCGMTQEAYQRYAIAANRAGTYLATFRAITKKYPTRPPESILADLVRCEPGSEGKLFAAAKDAGLFDLAVSLSRQSPTDPKTLTRAARDYVTKQPHFAIGCALAALRWIEAGYGYEITAIDALDAYDALVAAAAASETPRSDVDALVKQLIRDSSSFIGRVLDARLQLDRR</sequence>
<dbReference type="EMBL" id="OCSU01000003">
    <property type="protein sequence ID" value="SOE89058.1"/>
    <property type="molecule type" value="Genomic_DNA"/>
</dbReference>
<accession>A0A7Z7IE20</accession>
<protein>
    <submittedName>
        <fullName evidence="1">Uncharacterized protein</fullName>
    </submittedName>
</protein>
<dbReference type="Proteomes" id="UP000219522">
    <property type="component" value="Unassembled WGS sequence"/>
</dbReference>
<dbReference type="AlphaFoldDB" id="A0A7Z7IE20"/>